<accession>A0A2P2N631</accession>
<protein>
    <submittedName>
        <fullName evidence="2">Uncharacterized protein</fullName>
    </submittedName>
</protein>
<organism evidence="2">
    <name type="scientific">Rhizophora mucronata</name>
    <name type="common">Asiatic mangrove</name>
    <dbReference type="NCBI Taxonomy" id="61149"/>
    <lineage>
        <taxon>Eukaryota</taxon>
        <taxon>Viridiplantae</taxon>
        <taxon>Streptophyta</taxon>
        <taxon>Embryophyta</taxon>
        <taxon>Tracheophyta</taxon>
        <taxon>Spermatophyta</taxon>
        <taxon>Magnoliopsida</taxon>
        <taxon>eudicotyledons</taxon>
        <taxon>Gunneridae</taxon>
        <taxon>Pentapetalae</taxon>
        <taxon>rosids</taxon>
        <taxon>fabids</taxon>
        <taxon>Malpighiales</taxon>
        <taxon>Rhizophoraceae</taxon>
        <taxon>Rhizophora</taxon>
    </lineage>
</organism>
<reference evidence="2" key="1">
    <citation type="submission" date="2018-02" db="EMBL/GenBank/DDBJ databases">
        <title>Rhizophora mucronata_Transcriptome.</title>
        <authorList>
            <person name="Meera S.P."/>
            <person name="Sreeshan A."/>
            <person name="Augustine A."/>
        </authorList>
    </citation>
    <scope>NUCLEOTIDE SEQUENCE</scope>
    <source>
        <tissue evidence="2">Leaf</tissue>
    </source>
</reference>
<evidence type="ECO:0000256" key="1">
    <source>
        <dbReference type="SAM" id="SignalP"/>
    </source>
</evidence>
<evidence type="ECO:0000313" key="2">
    <source>
        <dbReference type="EMBL" id="MBX37959.1"/>
    </source>
</evidence>
<feature type="signal peptide" evidence="1">
    <location>
        <begin position="1"/>
        <end position="16"/>
    </location>
</feature>
<dbReference type="AlphaFoldDB" id="A0A2P2N631"/>
<dbReference type="EMBL" id="GGEC01057475">
    <property type="protein sequence ID" value="MBX37959.1"/>
    <property type="molecule type" value="Transcribed_RNA"/>
</dbReference>
<sequence>MALLTGVSVLCFLAWSLVFNDNQVCLWVMTILTQEIFF</sequence>
<feature type="chain" id="PRO_5015112717" evidence="1">
    <location>
        <begin position="17"/>
        <end position="38"/>
    </location>
</feature>
<proteinExistence type="predicted"/>
<keyword evidence="1" id="KW-0732">Signal</keyword>
<name>A0A2P2N631_RHIMU</name>